<organism evidence="2 3">
    <name type="scientific">Patella caerulea</name>
    <name type="common">Rayed Mediterranean limpet</name>
    <dbReference type="NCBI Taxonomy" id="87958"/>
    <lineage>
        <taxon>Eukaryota</taxon>
        <taxon>Metazoa</taxon>
        <taxon>Spiralia</taxon>
        <taxon>Lophotrochozoa</taxon>
        <taxon>Mollusca</taxon>
        <taxon>Gastropoda</taxon>
        <taxon>Patellogastropoda</taxon>
        <taxon>Patelloidea</taxon>
        <taxon>Patellidae</taxon>
        <taxon>Patella</taxon>
    </lineage>
</organism>
<proteinExistence type="predicted"/>
<dbReference type="AlphaFoldDB" id="A0AAN8J650"/>
<feature type="compositionally biased region" description="Basic and acidic residues" evidence="1">
    <location>
        <begin position="65"/>
        <end position="83"/>
    </location>
</feature>
<feature type="region of interest" description="Disordered" evidence="1">
    <location>
        <begin position="139"/>
        <end position="163"/>
    </location>
</feature>
<name>A0AAN8J650_PATCE</name>
<reference evidence="2 3" key="1">
    <citation type="submission" date="2024-01" db="EMBL/GenBank/DDBJ databases">
        <title>The genome of the rayed Mediterranean limpet Patella caerulea (Linnaeus, 1758).</title>
        <authorList>
            <person name="Anh-Thu Weber A."/>
            <person name="Halstead-Nussloch G."/>
        </authorList>
    </citation>
    <scope>NUCLEOTIDE SEQUENCE [LARGE SCALE GENOMIC DNA]</scope>
    <source>
        <strain evidence="2">AATW-2023a</strain>
        <tissue evidence="2">Whole specimen</tissue>
    </source>
</reference>
<feature type="region of interest" description="Disordered" evidence="1">
    <location>
        <begin position="52"/>
        <end position="89"/>
    </location>
</feature>
<dbReference type="Proteomes" id="UP001347796">
    <property type="component" value="Unassembled WGS sequence"/>
</dbReference>
<protein>
    <submittedName>
        <fullName evidence="2">Uncharacterized protein</fullName>
    </submittedName>
</protein>
<accession>A0AAN8J650</accession>
<evidence type="ECO:0000313" key="2">
    <source>
        <dbReference type="EMBL" id="KAK6170455.1"/>
    </source>
</evidence>
<sequence length="193" mass="21441">MPESPSTPTEVNTKITFVKSAKLQNTVDNSIVDSHRGLIHAEAGDHNEDIMIVGGDASGDDTTNDQDKANDCRNDGNEDHNNNDEESENQEIGDYIIVNGVIIPRLNLNFSDSEPGTPIKTPDWISLWSSSTSDYTGSSYTPFSTSSSDRHTDDYRSISSHSSDILPRRPHYHGELIVFIVILFYSFFELKVS</sequence>
<dbReference type="EMBL" id="JAZGQO010000014">
    <property type="protein sequence ID" value="KAK6170455.1"/>
    <property type="molecule type" value="Genomic_DNA"/>
</dbReference>
<comment type="caution">
    <text evidence="2">The sequence shown here is derived from an EMBL/GenBank/DDBJ whole genome shotgun (WGS) entry which is preliminary data.</text>
</comment>
<gene>
    <name evidence="2" type="ORF">SNE40_018843</name>
</gene>
<keyword evidence="3" id="KW-1185">Reference proteome</keyword>
<evidence type="ECO:0000313" key="3">
    <source>
        <dbReference type="Proteomes" id="UP001347796"/>
    </source>
</evidence>
<evidence type="ECO:0000256" key="1">
    <source>
        <dbReference type="SAM" id="MobiDB-lite"/>
    </source>
</evidence>